<sequence length="343" mass="39614">MTHFGKQSALAILKLAIVLMVAQVHAQEAPLLPPAPPGAEAQPARAPERTAPRRWRQWLANRDPMSSPVLQLRRLLNEEFANLPTLREKLSELLELQQEHLTLQRLRERIARATGQPTDEQLRQFHELLAREEALSSRSAALVKSFQRDRAKLLDEIAARRQVIENKLDELRNKASTEPSPKQSEELRNLYRARRIYAHLAERLNQLEETGPASDWQNRLLRGLWSPEEVDPRVVEQARERLRQLEHEQQELRERLDDLREQLEDLREILSAAGPPPSLPKEPRDQSGFERPRTQQPPQPGQQRARRQGVLPSPQPPKPPELDLPPRNPTRDGRYPEPQADRP</sequence>
<evidence type="ECO:0000313" key="5">
    <source>
        <dbReference type="Proteomes" id="UP000262583"/>
    </source>
</evidence>
<organism evidence="4 5">
    <name type="scientific">Sumerlaea chitinivorans</name>
    <dbReference type="NCBI Taxonomy" id="2250252"/>
    <lineage>
        <taxon>Bacteria</taxon>
        <taxon>Candidatus Sumerlaeota</taxon>
        <taxon>Candidatus Sumerlaeia</taxon>
        <taxon>Candidatus Sumerlaeales</taxon>
        <taxon>Candidatus Sumerlaeaceae</taxon>
        <taxon>Candidatus Sumerlaea</taxon>
    </lineage>
</organism>
<reference evidence="4 5" key="1">
    <citation type="submission" date="2018-05" db="EMBL/GenBank/DDBJ databases">
        <title>A metagenomic window into the 2 km-deep terrestrial subsurface aquifer revealed taxonomically and functionally diverse microbial community comprising novel uncultured bacterial lineages.</title>
        <authorList>
            <person name="Kadnikov V.V."/>
            <person name="Mardanov A.V."/>
            <person name="Beletsky A.V."/>
            <person name="Banks D."/>
            <person name="Pimenov N.V."/>
            <person name="Frank Y.A."/>
            <person name="Karnachuk O.V."/>
            <person name="Ravin N.V."/>
        </authorList>
    </citation>
    <scope>NUCLEOTIDE SEQUENCE [LARGE SCALE GENOMIC DNA]</scope>
    <source>
        <strain evidence="4">BY</strain>
    </source>
</reference>
<feature type="coiled-coil region" evidence="1">
    <location>
        <begin position="154"/>
        <end position="210"/>
    </location>
</feature>
<feature type="region of interest" description="Disordered" evidence="2">
    <location>
        <begin position="270"/>
        <end position="343"/>
    </location>
</feature>
<evidence type="ECO:0000256" key="3">
    <source>
        <dbReference type="SAM" id="SignalP"/>
    </source>
</evidence>
<feature type="signal peptide" evidence="3">
    <location>
        <begin position="1"/>
        <end position="26"/>
    </location>
</feature>
<evidence type="ECO:0000313" key="4">
    <source>
        <dbReference type="EMBL" id="AXA37045.1"/>
    </source>
</evidence>
<dbReference type="Proteomes" id="UP000262583">
    <property type="component" value="Chromosome"/>
</dbReference>
<feature type="compositionally biased region" description="Pro residues" evidence="2">
    <location>
        <begin position="313"/>
        <end position="328"/>
    </location>
</feature>
<evidence type="ECO:0000256" key="2">
    <source>
        <dbReference type="SAM" id="MobiDB-lite"/>
    </source>
</evidence>
<dbReference type="KEGG" id="schv:BRCON_2268"/>
<gene>
    <name evidence="4" type="ORF">BRCON_2268</name>
</gene>
<keyword evidence="1" id="KW-0175">Coiled coil</keyword>
<dbReference type="EMBL" id="CP030759">
    <property type="protein sequence ID" value="AXA37045.1"/>
    <property type="molecule type" value="Genomic_DNA"/>
</dbReference>
<accession>A0A2Z4Y9H8</accession>
<feature type="compositionally biased region" description="Basic and acidic residues" evidence="2">
    <location>
        <begin position="281"/>
        <end position="293"/>
    </location>
</feature>
<feature type="compositionally biased region" description="Basic and acidic residues" evidence="2">
    <location>
        <begin position="329"/>
        <end position="343"/>
    </location>
</feature>
<protein>
    <submittedName>
        <fullName evidence="4">Uncharacterized protein</fullName>
    </submittedName>
</protein>
<feature type="chain" id="PRO_5016335980" evidence="3">
    <location>
        <begin position="27"/>
        <end position="343"/>
    </location>
</feature>
<feature type="region of interest" description="Disordered" evidence="2">
    <location>
        <begin position="32"/>
        <end position="51"/>
    </location>
</feature>
<name>A0A2Z4Y9H8_SUMC1</name>
<dbReference type="AlphaFoldDB" id="A0A2Z4Y9H8"/>
<keyword evidence="3" id="KW-0732">Signal</keyword>
<feature type="coiled-coil region" evidence="1">
    <location>
        <begin position="86"/>
        <end position="116"/>
    </location>
</feature>
<proteinExistence type="predicted"/>
<evidence type="ECO:0000256" key="1">
    <source>
        <dbReference type="SAM" id="Coils"/>
    </source>
</evidence>